<dbReference type="PROSITE" id="PS50043">
    <property type="entry name" value="HTH_LUXR_2"/>
    <property type="match status" value="1"/>
</dbReference>
<comment type="function">
    <text evidence="4">May play the central regulatory role in sporulation. It may be an element of the effector pathway responsible for the activation of sporulation genes in response to nutritional stress. Spo0A may act in concert with spo0H (a sigma factor) to control the expression of some genes that are critical to the sporulation process.</text>
</comment>
<evidence type="ECO:0000313" key="9">
    <source>
        <dbReference type="Proteomes" id="UP000886886"/>
    </source>
</evidence>
<dbReference type="Proteomes" id="UP000886886">
    <property type="component" value="Unassembled WGS sequence"/>
</dbReference>
<evidence type="ECO:0000259" key="7">
    <source>
        <dbReference type="PROSITE" id="PS50110"/>
    </source>
</evidence>
<dbReference type="CDD" id="cd06170">
    <property type="entry name" value="LuxR_C_like"/>
    <property type="match status" value="1"/>
</dbReference>
<dbReference type="Pfam" id="PF00072">
    <property type="entry name" value="Response_reg"/>
    <property type="match status" value="1"/>
</dbReference>
<sequence>MPINILFVDDHELFAQSLAIALEGYEEIQGFYTTRDLTSLTGLIVKKKIDLVLMDIHLGTLTDQDGLAVASRLKKEFPSLKLVILTGYDLPVYQYEAKKLGISGFLNKNIQPQELVKSLVRVFQGYPCFPSDASDLVIEELTDTERQILQLIASGKKRKEIAAKLYISERTLSNHLQHIYEKLEVTSAVEAVTKALQMGYLALK</sequence>
<feature type="domain" description="HTH luxR-type" evidence="6">
    <location>
        <begin position="132"/>
        <end position="199"/>
    </location>
</feature>
<dbReference type="SMART" id="SM00448">
    <property type="entry name" value="REC"/>
    <property type="match status" value="1"/>
</dbReference>
<accession>A0A9D1D0G2</accession>
<dbReference type="InterPro" id="IPR001789">
    <property type="entry name" value="Sig_transdc_resp-reg_receiver"/>
</dbReference>
<gene>
    <name evidence="8" type="ORF">IAB26_06075</name>
</gene>
<evidence type="ECO:0000256" key="5">
    <source>
        <dbReference type="PROSITE-ProRule" id="PRU00169"/>
    </source>
</evidence>
<dbReference type="PRINTS" id="PR00038">
    <property type="entry name" value="HTHLUXR"/>
</dbReference>
<evidence type="ECO:0000256" key="4">
    <source>
        <dbReference type="ARBA" id="ARBA00024867"/>
    </source>
</evidence>
<dbReference type="SUPFAM" id="SSF52172">
    <property type="entry name" value="CheY-like"/>
    <property type="match status" value="1"/>
</dbReference>
<dbReference type="InterPro" id="IPR011006">
    <property type="entry name" value="CheY-like_superfamily"/>
</dbReference>
<dbReference type="SUPFAM" id="SSF46894">
    <property type="entry name" value="C-terminal effector domain of the bipartite response regulators"/>
    <property type="match status" value="1"/>
</dbReference>
<dbReference type="GO" id="GO:0006355">
    <property type="term" value="P:regulation of DNA-templated transcription"/>
    <property type="evidence" value="ECO:0007669"/>
    <property type="project" value="InterPro"/>
</dbReference>
<organism evidence="8 9">
    <name type="scientific">Candidatus Limivivens merdigallinarum</name>
    <dbReference type="NCBI Taxonomy" id="2840859"/>
    <lineage>
        <taxon>Bacteria</taxon>
        <taxon>Bacillati</taxon>
        <taxon>Bacillota</taxon>
        <taxon>Clostridia</taxon>
        <taxon>Lachnospirales</taxon>
        <taxon>Lachnospiraceae</taxon>
        <taxon>Lachnospiraceae incertae sedis</taxon>
        <taxon>Candidatus Limivivens</taxon>
    </lineage>
</organism>
<dbReference type="InterPro" id="IPR000792">
    <property type="entry name" value="Tscrpt_reg_LuxR_C"/>
</dbReference>
<comment type="caution">
    <text evidence="8">The sequence shown here is derived from an EMBL/GenBank/DDBJ whole genome shotgun (WGS) entry which is preliminary data.</text>
</comment>
<proteinExistence type="predicted"/>
<evidence type="ECO:0000256" key="1">
    <source>
        <dbReference type="ARBA" id="ARBA00018672"/>
    </source>
</evidence>
<dbReference type="InterPro" id="IPR016032">
    <property type="entry name" value="Sig_transdc_resp-reg_C-effctor"/>
</dbReference>
<dbReference type="GO" id="GO:0000160">
    <property type="term" value="P:phosphorelay signal transduction system"/>
    <property type="evidence" value="ECO:0007669"/>
    <property type="project" value="InterPro"/>
</dbReference>
<name>A0A9D1D0G2_9FIRM</name>
<dbReference type="PANTHER" id="PTHR45566">
    <property type="entry name" value="HTH-TYPE TRANSCRIPTIONAL REGULATOR YHJB-RELATED"/>
    <property type="match status" value="1"/>
</dbReference>
<feature type="domain" description="Response regulatory" evidence="7">
    <location>
        <begin position="4"/>
        <end position="123"/>
    </location>
</feature>
<dbReference type="Gene3D" id="3.40.50.2300">
    <property type="match status" value="1"/>
</dbReference>
<keyword evidence="2 5" id="KW-0597">Phosphoprotein</keyword>
<dbReference type="InterPro" id="IPR051015">
    <property type="entry name" value="EvgA-like"/>
</dbReference>
<reference evidence="8" key="2">
    <citation type="journal article" date="2021" name="PeerJ">
        <title>Extensive microbial diversity within the chicken gut microbiome revealed by metagenomics and culture.</title>
        <authorList>
            <person name="Gilroy R."/>
            <person name="Ravi A."/>
            <person name="Getino M."/>
            <person name="Pursley I."/>
            <person name="Horton D.L."/>
            <person name="Alikhan N.F."/>
            <person name="Baker D."/>
            <person name="Gharbi K."/>
            <person name="Hall N."/>
            <person name="Watson M."/>
            <person name="Adriaenssens E.M."/>
            <person name="Foster-Nyarko E."/>
            <person name="Jarju S."/>
            <person name="Secka A."/>
            <person name="Antonio M."/>
            <person name="Oren A."/>
            <person name="Chaudhuri R.R."/>
            <person name="La Ragione R."/>
            <person name="Hildebrand F."/>
            <person name="Pallen M.J."/>
        </authorList>
    </citation>
    <scope>NUCLEOTIDE SEQUENCE</scope>
    <source>
        <strain evidence="8">ChiSjej3B21-11622</strain>
    </source>
</reference>
<feature type="modified residue" description="4-aspartylphosphate" evidence="5">
    <location>
        <position position="55"/>
    </location>
</feature>
<evidence type="ECO:0000259" key="6">
    <source>
        <dbReference type="PROSITE" id="PS50043"/>
    </source>
</evidence>
<dbReference type="PROSITE" id="PS50110">
    <property type="entry name" value="RESPONSE_REGULATORY"/>
    <property type="match status" value="1"/>
</dbReference>
<evidence type="ECO:0000313" key="8">
    <source>
        <dbReference type="EMBL" id="HIQ96110.1"/>
    </source>
</evidence>
<dbReference type="SMART" id="SM00421">
    <property type="entry name" value="HTH_LUXR"/>
    <property type="match status" value="1"/>
</dbReference>
<dbReference type="Gene3D" id="1.10.10.10">
    <property type="entry name" value="Winged helix-like DNA-binding domain superfamily/Winged helix DNA-binding domain"/>
    <property type="match status" value="1"/>
</dbReference>
<dbReference type="InterPro" id="IPR058245">
    <property type="entry name" value="NreC/VraR/RcsB-like_REC"/>
</dbReference>
<evidence type="ECO:0000256" key="2">
    <source>
        <dbReference type="ARBA" id="ARBA00022553"/>
    </source>
</evidence>
<dbReference type="GO" id="GO:0003677">
    <property type="term" value="F:DNA binding"/>
    <property type="evidence" value="ECO:0007669"/>
    <property type="project" value="UniProtKB-KW"/>
</dbReference>
<reference evidence="8" key="1">
    <citation type="submission" date="2020-10" db="EMBL/GenBank/DDBJ databases">
        <authorList>
            <person name="Gilroy R."/>
        </authorList>
    </citation>
    <scope>NUCLEOTIDE SEQUENCE</scope>
    <source>
        <strain evidence="8">ChiSjej3B21-11622</strain>
    </source>
</reference>
<dbReference type="CDD" id="cd17535">
    <property type="entry name" value="REC_NarL-like"/>
    <property type="match status" value="1"/>
</dbReference>
<protein>
    <recommendedName>
        <fullName evidence="1">Stage 0 sporulation protein A homolog</fullName>
    </recommendedName>
</protein>
<evidence type="ECO:0000256" key="3">
    <source>
        <dbReference type="ARBA" id="ARBA00023125"/>
    </source>
</evidence>
<dbReference type="PANTHER" id="PTHR45566:SF2">
    <property type="entry name" value="NARL SUBFAMILY"/>
    <property type="match status" value="1"/>
</dbReference>
<dbReference type="AlphaFoldDB" id="A0A9D1D0G2"/>
<dbReference type="InterPro" id="IPR036388">
    <property type="entry name" value="WH-like_DNA-bd_sf"/>
</dbReference>
<keyword evidence="3" id="KW-0238">DNA-binding</keyword>
<dbReference type="EMBL" id="DVFT01000091">
    <property type="protein sequence ID" value="HIQ96110.1"/>
    <property type="molecule type" value="Genomic_DNA"/>
</dbReference>
<dbReference type="Pfam" id="PF00196">
    <property type="entry name" value="GerE"/>
    <property type="match status" value="1"/>
</dbReference>